<sequence>MSTLDLKRLTRTWRCRVRQPNCVSTCEGQKTFAFLISMDEQRKKISTRSEQAILSRPATGMEDGEMGEVRRCRSLADVYFERSLTLRVVAMLHSNSCSAFAQAQWSYMMGGPSASSNRTSRREEAVHEATLDLTRSVCFCPFPNSCLPMDSSALCCPTGICSRTTSPIQHQRSNKGARNSPATKQRPPLRARAGHPTKQEESSRPSTRPSASVAVAVAYPSGIALPYDVAVGEGTILKATVDYVKTLKRENDRMIAIEERQKFLENQNKQLMIRIHQLEVQSLRASLLRQPGIVPHRPPFPPGLIFRSWHPSDPDAAVLPG</sequence>
<evidence type="ECO:0000256" key="1">
    <source>
        <dbReference type="ARBA" id="ARBA00004123"/>
    </source>
</evidence>
<evidence type="ECO:0000256" key="3">
    <source>
        <dbReference type="ARBA" id="ARBA00023125"/>
    </source>
</evidence>
<keyword evidence="9" id="KW-1185">Reference proteome</keyword>
<dbReference type="STRING" id="418985.A0A1V9XBN0"/>
<keyword evidence="3" id="KW-0238">DNA-binding</keyword>
<evidence type="ECO:0000256" key="7">
    <source>
        <dbReference type="SAM" id="MobiDB-lite"/>
    </source>
</evidence>
<protein>
    <submittedName>
        <fullName evidence="8">Microphthalmia-associated transcription factor-like</fullName>
    </submittedName>
</protein>
<evidence type="ECO:0000313" key="8">
    <source>
        <dbReference type="EMBL" id="OQR70927.1"/>
    </source>
</evidence>
<keyword evidence="4" id="KW-0804">Transcription</keyword>
<dbReference type="AlphaFoldDB" id="A0A1V9XBN0"/>
<dbReference type="InParanoid" id="A0A1V9XBN0"/>
<evidence type="ECO:0000313" key="9">
    <source>
        <dbReference type="Proteomes" id="UP000192247"/>
    </source>
</evidence>
<dbReference type="GO" id="GO:0005634">
    <property type="term" value="C:nucleus"/>
    <property type="evidence" value="ECO:0007669"/>
    <property type="project" value="UniProtKB-SubCell"/>
</dbReference>
<proteinExistence type="predicted"/>
<comment type="caution">
    <text evidence="8">The sequence shown here is derived from an EMBL/GenBank/DDBJ whole genome shotgun (WGS) entry which is preliminary data.</text>
</comment>
<dbReference type="GO" id="GO:0000978">
    <property type="term" value="F:RNA polymerase II cis-regulatory region sequence-specific DNA binding"/>
    <property type="evidence" value="ECO:0007669"/>
    <property type="project" value="TreeGrafter"/>
</dbReference>
<keyword evidence="2" id="KW-0805">Transcription regulation</keyword>
<feature type="coiled-coil region" evidence="6">
    <location>
        <begin position="247"/>
        <end position="281"/>
    </location>
</feature>
<dbReference type="EMBL" id="MNPL01015739">
    <property type="protein sequence ID" value="OQR70927.1"/>
    <property type="molecule type" value="Genomic_DNA"/>
</dbReference>
<evidence type="ECO:0000256" key="4">
    <source>
        <dbReference type="ARBA" id="ARBA00023163"/>
    </source>
</evidence>
<dbReference type="Proteomes" id="UP000192247">
    <property type="component" value="Unassembled WGS sequence"/>
</dbReference>
<dbReference type="PANTHER" id="PTHR45776">
    <property type="entry name" value="MIP04163P"/>
    <property type="match status" value="1"/>
</dbReference>
<evidence type="ECO:0000256" key="6">
    <source>
        <dbReference type="SAM" id="Coils"/>
    </source>
</evidence>
<dbReference type="PANTHER" id="PTHR45776:SF2">
    <property type="entry name" value="MIP04163P"/>
    <property type="match status" value="1"/>
</dbReference>
<reference evidence="8 9" key="1">
    <citation type="journal article" date="2017" name="Gigascience">
        <title>Draft genome of the honey bee ectoparasitic mite, Tropilaelaps mercedesae, is shaped by the parasitic life history.</title>
        <authorList>
            <person name="Dong X."/>
            <person name="Armstrong S.D."/>
            <person name="Xia D."/>
            <person name="Makepeace B.L."/>
            <person name="Darby A.C."/>
            <person name="Kadowaki T."/>
        </authorList>
    </citation>
    <scope>NUCLEOTIDE SEQUENCE [LARGE SCALE GENOMIC DNA]</scope>
    <source>
        <strain evidence="8">Wuxi-XJTLU</strain>
    </source>
</reference>
<dbReference type="OrthoDB" id="6242697at2759"/>
<keyword evidence="5" id="KW-0539">Nucleus</keyword>
<evidence type="ECO:0000256" key="2">
    <source>
        <dbReference type="ARBA" id="ARBA00023015"/>
    </source>
</evidence>
<comment type="subcellular location">
    <subcellularLocation>
        <location evidence="1">Nucleus</location>
    </subcellularLocation>
</comment>
<name>A0A1V9XBN0_9ACAR</name>
<keyword evidence="6" id="KW-0175">Coiled coil</keyword>
<organism evidence="8 9">
    <name type="scientific">Tropilaelaps mercedesae</name>
    <dbReference type="NCBI Taxonomy" id="418985"/>
    <lineage>
        <taxon>Eukaryota</taxon>
        <taxon>Metazoa</taxon>
        <taxon>Ecdysozoa</taxon>
        <taxon>Arthropoda</taxon>
        <taxon>Chelicerata</taxon>
        <taxon>Arachnida</taxon>
        <taxon>Acari</taxon>
        <taxon>Parasitiformes</taxon>
        <taxon>Mesostigmata</taxon>
        <taxon>Gamasina</taxon>
        <taxon>Dermanyssoidea</taxon>
        <taxon>Laelapidae</taxon>
        <taxon>Tropilaelaps</taxon>
    </lineage>
</organism>
<evidence type="ECO:0000256" key="5">
    <source>
        <dbReference type="ARBA" id="ARBA00023242"/>
    </source>
</evidence>
<accession>A0A1V9XBN0</accession>
<feature type="region of interest" description="Disordered" evidence="7">
    <location>
        <begin position="166"/>
        <end position="211"/>
    </location>
</feature>
<gene>
    <name evidence="8" type="ORF">BIW11_11310</name>
</gene>
<dbReference type="GO" id="GO:0000981">
    <property type="term" value="F:DNA-binding transcription factor activity, RNA polymerase II-specific"/>
    <property type="evidence" value="ECO:0007669"/>
    <property type="project" value="TreeGrafter"/>
</dbReference>
<feature type="compositionally biased region" description="Polar residues" evidence="7">
    <location>
        <begin position="166"/>
        <end position="183"/>
    </location>
</feature>
<dbReference type="Gene3D" id="1.20.5.170">
    <property type="match status" value="1"/>
</dbReference>